<feature type="region of interest" description="Disordered" evidence="1">
    <location>
        <begin position="19"/>
        <end position="53"/>
    </location>
</feature>
<evidence type="ECO:0000256" key="1">
    <source>
        <dbReference type="SAM" id="MobiDB-lite"/>
    </source>
</evidence>
<dbReference type="AlphaFoldDB" id="A0A849AGF7"/>
<name>A0A849AGF7_9MICO</name>
<keyword evidence="3" id="KW-1185">Reference proteome</keyword>
<protein>
    <submittedName>
        <fullName evidence="2">Uncharacterized protein</fullName>
    </submittedName>
</protein>
<comment type="caution">
    <text evidence="2">The sequence shown here is derived from an EMBL/GenBank/DDBJ whole genome shotgun (WGS) entry which is preliminary data.</text>
</comment>
<reference evidence="2 3" key="1">
    <citation type="submission" date="2020-05" db="EMBL/GenBank/DDBJ databases">
        <title>Flexivirga sp. ID2601S isolated from air conditioner.</title>
        <authorList>
            <person name="Kim D.H."/>
        </authorList>
    </citation>
    <scope>NUCLEOTIDE SEQUENCE [LARGE SCALE GENOMIC DNA]</scope>
    <source>
        <strain evidence="2 3">ID2601S</strain>
    </source>
</reference>
<evidence type="ECO:0000313" key="2">
    <source>
        <dbReference type="EMBL" id="NNG38973.1"/>
    </source>
</evidence>
<dbReference type="EMBL" id="JABENB010000001">
    <property type="protein sequence ID" value="NNG38973.1"/>
    <property type="molecule type" value="Genomic_DNA"/>
</dbReference>
<organism evidence="2 3">
    <name type="scientific">Flexivirga aerilata</name>
    <dbReference type="NCBI Taxonomy" id="1656889"/>
    <lineage>
        <taxon>Bacteria</taxon>
        <taxon>Bacillati</taxon>
        <taxon>Actinomycetota</taxon>
        <taxon>Actinomycetes</taxon>
        <taxon>Micrococcales</taxon>
        <taxon>Dermacoccaceae</taxon>
        <taxon>Flexivirga</taxon>
    </lineage>
</organism>
<dbReference type="RefSeq" id="WP_171153312.1">
    <property type="nucleotide sequence ID" value="NZ_JABENB010000001.1"/>
</dbReference>
<feature type="compositionally biased region" description="Low complexity" evidence="1">
    <location>
        <begin position="25"/>
        <end position="41"/>
    </location>
</feature>
<gene>
    <name evidence="2" type="ORF">HJ588_06770</name>
</gene>
<dbReference type="Proteomes" id="UP000557772">
    <property type="component" value="Unassembled WGS sequence"/>
</dbReference>
<accession>A0A849AGF7</accession>
<proteinExistence type="predicted"/>
<evidence type="ECO:0000313" key="3">
    <source>
        <dbReference type="Proteomes" id="UP000557772"/>
    </source>
</evidence>
<sequence length="113" mass="12120">MARPTPKDAATRGCADCASRPAHWSAGCSTTPSPPASSRRPPQTHALHNPTEAWRTAEGPLSPIAHELTMHFWAAVIGYLMLEPCRGAGIVDAEAFFESYLDLLMAGLGFTIE</sequence>